<protein>
    <submittedName>
        <fullName evidence="1">Uncharacterized protein</fullName>
    </submittedName>
</protein>
<accession>A0A0L8HVE0</accession>
<name>A0A0L8HVE0_OCTBM</name>
<dbReference type="EMBL" id="KQ417213">
    <property type="protein sequence ID" value="KOF93198.1"/>
    <property type="molecule type" value="Genomic_DNA"/>
</dbReference>
<evidence type="ECO:0000313" key="1">
    <source>
        <dbReference type="EMBL" id="KOF93198.1"/>
    </source>
</evidence>
<organism evidence="1">
    <name type="scientific">Octopus bimaculoides</name>
    <name type="common">California two-spotted octopus</name>
    <dbReference type="NCBI Taxonomy" id="37653"/>
    <lineage>
        <taxon>Eukaryota</taxon>
        <taxon>Metazoa</taxon>
        <taxon>Spiralia</taxon>
        <taxon>Lophotrochozoa</taxon>
        <taxon>Mollusca</taxon>
        <taxon>Cephalopoda</taxon>
        <taxon>Coleoidea</taxon>
        <taxon>Octopodiformes</taxon>
        <taxon>Octopoda</taxon>
        <taxon>Incirrata</taxon>
        <taxon>Octopodidae</taxon>
        <taxon>Octopus</taxon>
    </lineage>
</organism>
<dbReference type="AlphaFoldDB" id="A0A0L8HVE0"/>
<proteinExistence type="predicted"/>
<reference evidence="1" key="1">
    <citation type="submission" date="2015-07" db="EMBL/GenBank/DDBJ databases">
        <title>MeaNS - Measles Nucleotide Surveillance Program.</title>
        <authorList>
            <person name="Tran T."/>
            <person name="Druce J."/>
        </authorList>
    </citation>
    <scope>NUCLEOTIDE SEQUENCE</scope>
    <source>
        <strain evidence="1">UCB-OBI-ISO-001</strain>
        <tissue evidence="1">Gonad</tissue>
    </source>
</reference>
<gene>
    <name evidence="1" type="ORF">OCBIM_22004902mg</name>
</gene>
<sequence>MKYQPREIITHTGSSLDSFVWKYWSQPSIVGSICHGSRPGFP</sequence>